<name>A0A6P6Y2M2_DERPT</name>
<dbReference type="PANTHER" id="PTHR21261:SF15">
    <property type="entry name" value="BEATEN PATH IIIA, ISOFORM D-RELATED"/>
    <property type="match status" value="1"/>
</dbReference>
<sequence length="390" mass="44948">MKNIKFYSKLSTTQNYKYVKEMDNQQEDDEFRKLNYYPICEIESMNLHSWSYEYFHNRKLFPTSSLLFLSSMFTLIHQYILLIITIIVISSIPISDCLKITLLDIPSPLVVGESAELTCNYDLEDNVLYSFKWYKDGIEFYRYVPRDYPPTQYLKMSGINVDIRKSSKKSVFLHNVNLSTRGKYRCEISAEAPSFVTAAKEGSLEINVLPTSGPKITTDQNEYTVGDEIQANCTSDRSNLDIILNFTINGEPITNSIDYEVKYSTQLHSDSLKTSGLSLRFLLNDKHFHQGKLKLKCIASVPLYNIQNEANKIVKDYQYRHELLQYFASSSSSSASSSASESQAARSKVLNTGRIHHIGHYGHLTEMNMVKCIYVLFTTLIHWQFQNLFQ</sequence>
<dbReference type="PANTHER" id="PTHR21261">
    <property type="entry name" value="BEAT PROTEIN"/>
    <property type="match status" value="1"/>
</dbReference>
<dbReference type="Gene3D" id="2.60.40.10">
    <property type="entry name" value="Immunoglobulins"/>
    <property type="match status" value="2"/>
</dbReference>
<dbReference type="OrthoDB" id="10015491at2759"/>
<organism evidence="3 4">
    <name type="scientific">Dermatophagoides pteronyssinus</name>
    <name type="common">European house dust mite</name>
    <dbReference type="NCBI Taxonomy" id="6956"/>
    <lineage>
        <taxon>Eukaryota</taxon>
        <taxon>Metazoa</taxon>
        <taxon>Ecdysozoa</taxon>
        <taxon>Arthropoda</taxon>
        <taxon>Chelicerata</taxon>
        <taxon>Arachnida</taxon>
        <taxon>Acari</taxon>
        <taxon>Acariformes</taxon>
        <taxon>Sarcoptiformes</taxon>
        <taxon>Astigmata</taxon>
        <taxon>Psoroptidia</taxon>
        <taxon>Analgoidea</taxon>
        <taxon>Pyroglyphidae</taxon>
        <taxon>Dermatophagoidinae</taxon>
        <taxon>Dermatophagoides</taxon>
    </lineage>
</organism>
<evidence type="ECO:0000313" key="3">
    <source>
        <dbReference type="Proteomes" id="UP000515146"/>
    </source>
</evidence>
<keyword evidence="1" id="KW-0812">Transmembrane</keyword>
<dbReference type="FunFam" id="2.60.40.10:FF:000437">
    <property type="entry name" value="Beat-IIIc, isoform A"/>
    <property type="match status" value="1"/>
</dbReference>
<evidence type="ECO:0000259" key="2">
    <source>
        <dbReference type="PROSITE" id="PS50835"/>
    </source>
</evidence>
<dbReference type="RefSeq" id="XP_027199341.1">
    <property type="nucleotide sequence ID" value="XM_027343540.1"/>
</dbReference>
<dbReference type="SUPFAM" id="SSF48726">
    <property type="entry name" value="Immunoglobulin"/>
    <property type="match status" value="1"/>
</dbReference>
<feature type="domain" description="Ig-like" evidence="2">
    <location>
        <begin position="112"/>
        <end position="197"/>
    </location>
</feature>
<keyword evidence="3" id="KW-1185">Reference proteome</keyword>
<dbReference type="InterPro" id="IPR013783">
    <property type="entry name" value="Ig-like_fold"/>
</dbReference>
<dbReference type="Pfam" id="PF13895">
    <property type="entry name" value="Ig_2"/>
    <property type="match status" value="1"/>
</dbReference>
<keyword evidence="1" id="KW-1133">Transmembrane helix</keyword>
<dbReference type="Proteomes" id="UP000515146">
    <property type="component" value="Unplaced"/>
</dbReference>
<dbReference type="InterPro" id="IPR007110">
    <property type="entry name" value="Ig-like_dom"/>
</dbReference>
<dbReference type="KEGG" id="dpte:113793494"/>
<dbReference type="OMA" id="WIILGKA"/>
<dbReference type="PROSITE" id="PS50835">
    <property type="entry name" value="IG_LIKE"/>
    <property type="match status" value="1"/>
</dbReference>
<dbReference type="FunCoup" id="A0A6P6Y2M2">
    <property type="interactions" value="18"/>
</dbReference>
<feature type="transmembrane region" description="Helical" evidence="1">
    <location>
        <begin position="66"/>
        <end position="89"/>
    </location>
</feature>
<keyword evidence="1" id="KW-0472">Membrane</keyword>
<evidence type="ECO:0000256" key="1">
    <source>
        <dbReference type="SAM" id="Phobius"/>
    </source>
</evidence>
<dbReference type="InParanoid" id="A0A6P6Y2M2"/>
<proteinExistence type="predicted"/>
<reference evidence="4" key="1">
    <citation type="submission" date="2025-08" db="UniProtKB">
        <authorList>
            <consortium name="RefSeq"/>
        </authorList>
    </citation>
    <scope>IDENTIFICATION</scope>
    <source>
        <strain evidence="4">Airmid</strain>
    </source>
</reference>
<dbReference type="AlphaFoldDB" id="A0A6P6Y2M2"/>
<protein>
    <submittedName>
        <fullName evidence="4">Uncharacterized protein LOC113793494 isoform X1</fullName>
    </submittedName>
</protein>
<evidence type="ECO:0000313" key="4">
    <source>
        <dbReference type="RefSeq" id="XP_027199341.1"/>
    </source>
</evidence>
<dbReference type="InterPro" id="IPR036179">
    <property type="entry name" value="Ig-like_dom_sf"/>
</dbReference>
<accession>A0A6P6Y2M2</accession>
<gene>
    <name evidence="4" type="primary">LOC113793494</name>
</gene>